<dbReference type="SUPFAM" id="SSF63712">
    <property type="entry name" value="Nicotinic receptor ligand binding domain-like"/>
    <property type="match status" value="1"/>
</dbReference>
<dbReference type="InterPro" id="IPR006202">
    <property type="entry name" value="Neur_chan_lig-bd"/>
</dbReference>
<gene>
    <name evidence="4" type="ORF">Ciccas_014255</name>
</gene>
<evidence type="ECO:0000256" key="2">
    <source>
        <dbReference type="ARBA" id="ARBA00023136"/>
    </source>
</evidence>
<feature type="domain" description="Neurotransmitter-gated ion-channel ligand-binding" evidence="3">
    <location>
        <begin position="3"/>
        <end position="84"/>
    </location>
</feature>
<keyword evidence="5" id="KW-1185">Reference proteome</keyword>
<feature type="non-terminal residue" evidence="4">
    <location>
        <position position="1"/>
    </location>
</feature>
<dbReference type="Pfam" id="PF02931">
    <property type="entry name" value="Neur_chan_LBD"/>
    <property type="match status" value="1"/>
</dbReference>
<dbReference type="EMBL" id="JBJKFK010007906">
    <property type="protein sequence ID" value="KAL3307236.1"/>
    <property type="molecule type" value="Genomic_DNA"/>
</dbReference>
<proteinExistence type="predicted"/>
<dbReference type="PROSITE" id="PS00236">
    <property type="entry name" value="NEUROTR_ION_CHANNEL"/>
    <property type="match status" value="1"/>
</dbReference>
<dbReference type="Proteomes" id="UP001626550">
    <property type="component" value="Unassembled WGS sequence"/>
</dbReference>
<keyword evidence="2" id="KW-0472">Membrane</keyword>
<dbReference type="AlphaFoldDB" id="A0ABD2PNE0"/>
<comment type="subcellular location">
    <subcellularLocation>
        <location evidence="1">Membrane</location>
        <topology evidence="1">Multi-pass membrane protein</topology>
    </subcellularLocation>
</comment>
<evidence type="ECO:0000256" key="1">
    <source>
        <dbReference type="ARBA" id="ARBA00004141"/>
    </source>
</evidence>
<dbReference type="GO" id="GO:0016020">
    <property type="term" value="C:membrane"/>
    <property type="evidence" value="ECO:0007669"/>
    <property type="project" value="UniProtKB-SubCell"/>
</dbReference>
<organism evidence="4 5">
    <name type="scientific">Cichlidogyrus casuarinus</name>
    <dbReference type="NCBI Taxonomy" id="1844966"/>
    <lineage>
        <taxon>Eukaryota</taxon>
        <taxon>Metazoa</taxon>
        <taxon>Spiralia</taxon>
        <taxon>Lophotrochozoa</taxon>
        <taxon>Platyhelminthes</taxon>
        <taxon>Monogenea</taxon>
        <taxon>Monopisthocotylea</taxon>
        <taxon>Dactylogyridea</taxon>
        <taxon>Ancyrocephalidae</taxon>
        <taxon>Cichlidogyrus</taxon>
    </lineage>
</organism>
<comment type="caution">
    <text evidence="4">The sequence shown here is derived from an EMBL/GenBank/DDBJ whole genome shotgun (WGS) entry which is preliminary data.</text>
</comment>
<evidence type="ECO:0000313" key="4">
    <source>
        <dbReference type="EMBL" id="KAL3307236.1"/>
    </source>
</evidence>
<protein>
    <recommendedName>
        <fullName evidence="3">Neurotransmitter-gated ion-channel ligand-binding domain-containing protein</fullName>
    </recommendedName>
</protein>
<evidence type="ECO:0000259" key="3">
    <source>
        <dbReference type="Pfam" id="PF02931"/>
    </source>
</evidence>
<accession>A0ABD2PNE0</accession>
<dbReference type="InterPro" id="IPR006201">
    <property type="entry name" value="Neur_channel"/>
</dbReference>
<reference evidence="4 5" key="1">
    <citation type="submission" date="2024-11" db="EMBL/GenBank/DDBJ databases">
        <title>Adaptive evolution of stress response genes in parasites aligns with host niche diversity.</title>
        <authorList>
            <person name="Hahn C."/>
            <person name="Resl P."/>
        </authorList>
    </citation>
    <scope>NUCLEOTIDE SEQUENCE [LARGE SCALE GENOMIC DNA]</scope>
    <source>
        <strain evidence="4">EGGRZ-B1_66</strain>
        <tissue evidence="4">Body</tissue>
    </source>
</reference>
<dbReference type="InterPro" id="IPR018000">
    <property type="entry name" value="Neurotransmitter_ion_chnl_CS"/>
</dbReference>
<dbReference type="PANTHER" id="PTHR18945">
    <property type="entry name" value="NEUROTRANSMITTER GATED ION CHANNEL"/>
    <property type="match status" value="1"/>
</dbReference>
<feature type="non-terminal residue" evidence="4">
    <location>
        <position position="88"/>
    </location>
</feature>
<sequence length="88" mass="10227">GRRHEMTMVNHMVRVDHKGDVLYSQKLTVSLGCHMKLNHFPMDKQTCTMNIGSYGYTTENLKFEWDSITIQDGVQISEFTTPREVKAY</sequence>
<dbReference type="Gene3D" id="2.70.170.10">
    <property type="entry name" value="Neurotransmitter-gated ion-channel ligand-binding domain"/>
    <property type="match status" value="1"/>
</dbReference>
<evidence type="ECO:0000313" key="5">
    <source>
        <dbReference type="Proteomes" id="UP001626550"/>
    </source>
</evidence>
<dbReference type="InterPro" id="IPR036734">
    <property type="entry name" value="Neur_chan_lig-bd_sf"/>
</dbReference>
<name>A0ABD2PNE0_9PLAT</name>